<dbReference type="Pfam" id="PF00701">
    <property type="entry name" value="DHDPS"/>
    <property type="match status" value="1"/>
</dbReference>
<organism evidence="2 3">
    <name type="scientific">Azospirillum brasilense</name>
    <dbReference type="NCBI Taxonomy" id="192"/>
    <lineage>
        <taxon>Bacteria</taxon>
        <taxon>Pseudomonadati</taxon>
        <taxon>Pseudomonadota</taxon>
        <taxon>Alphaproteobacteria</taxon>
        <taxon>Rhodospirillales</taxon>
        <taxon>Azospirillaceae</taxon>
        <taxon>Azospirillum</taxon>
    </lineage>
</organism>
<dbReference type="InterPro" id="IPR013785">
    <property type="entry name" value="Aldolase_TIM"/>
</dbReference>
<evidence type="ECO:0000256" key="1">
    <source>
        <dbReference type="ARBA" id="ARBA00023239"/>
    </source>
</evidence>
<evidence type="ECO:0000313" key="2">
    <source>
        <dbReference type="EMBL" id="OYD82948.1"/>
    </source>
</evidence>
<proteinExistence type="predicted"/>
<reference evidence="2 3" key="1">
    <citation type="submission" date="2017-07" db="EMBL/GenBank/DDBJ databases">
        <title>Whole genome sequence of Azospirillum brasilense 2A1, a potential biofertilizer strain.</title>
        <authorList>
            <person name="Fontana C.A."/>
            <person name="Toffoli L.M."/>
            <person name="Salazar S.M."/>
            <person name="Puglisi E."/>
            <person name="Pedraza R."/>
            <person name="Bassi D."/>
            <person name="Cocconcelli P.S."/>
        </authorList>
    </citation>
    <scope>NUCLEOTIDE SEQUENCE [LARGE SCALE GENOMIC DNA]</scope>
    <source>
        <strain evidence="2 3">2A1</strain>
        <plasmid evidence="2">unnamed</plasmid>
    </source>
</reference>
<gene>
    <name evidence="2" type="ORF">CHT98_17535</name>
</gene>
<protein>
    <submittedName>
        <fullName evidence="2">Uncharacterized protein</fullName>
    </submittedName>
</protein>
<dbReference type="Gene3D" id="3.20.20.70">
    <property type="entry name" value="Aldolase class I"/>
    <property type="match status" value="1"/>
</dbReference>
<dbReference type="GO" id="GO:0016829">
    <property type="term" value="F:lyase activity"/>
    <property type="evidence" value="ECO:0007669"/>
    <property type="project" value="UniProtKB-KW"/>
</dbReference>
<geneLocation type="plasmid" evidence="2">
    <name>unnamed</name>
</geneLocation>
<accession>A0A235HB25</accession>
<dbReference type="Proteomes" id="UP000215367">
    <property type="component" value="Unassembled WGS sequence"/>
</dbReference>
<sequence length="67" mass="6839">MLGCLAKGGDGCIYTAFPNGDIAEAQITALALTPLANAQFVESNPVPVKHALNTLGWITERGAAAAL</sequence>
<dbReference type="SUPFAM" id="SSF51569">
    <property type="entry name" value="Aldolase"/>
    <property type="match status" value="1"/>
</dbReference>
<keyword evidence="2" id="KW-0614">Plasmid</keyword>
<evidence type="ECO:0000313" key="3">
    <source>
        <dbReference type="Proteomes" id="UP000215367"/>
    </source>
</evidence>
<name>A0A235HB25_AZOBR</name>
<dbReference type="AlphaFoldDB" id="A0A235HB25"/>
<keyword evidence="1" id="KW-0456">Lyase</keyword>
<dbReference type="InterPro" id="IPR002220">
    <property type="entry name" value="DapA-like"/>
</dbReference>
<dbReference type="EMBL" id="NOWT01000017">
    <property type="protein sequence ID" value="OYD82948.1"/>
    <property type="molecule type" value="Genomic_DNA"/>
</dbReference>
<comment type="caution">
    <text evidence="2">The sequence shown here is derived from an EMBL/GenBank/DDBJ whole genome shotgun (WGS) entry which is preliminary data.</text>
</comment>